<reference evidence="2 3" key="1">
    <citation type="submission" date="2020-08" db="EMBL/GenBank/DDBJ databases">
        <authorList>
            <person name="Mo P."/>
        </authorList>
    </citation>
    <scope>NUCLEOTIDE SEQUENCE [LARGE SCALE GENOMIC DNA]</scope>
    <source>
        <strain evidence="2 3">CGMCC 4.1532</strain>
    </source>
</reference>
<organism evidence="2 3">
    <name type="scientific">Pseudonocardia petroleophila</name>
    <dbReference type="NCBI Taxonomy" id="37331"/>
    <lineage>
        <taxon>Bacteria</taxon>
        <taxon>Bacillati</taxon>
        <taxon>Actinomycetota</taxon>
        <taxon>Actinomycetes</taxon>
        <taxon>Pseudonocardiales</taxon>
        <taxon>Pseudonocardiaceae</taxon>
        <taxon>Pseudonocardia</taxon>
    </lineage>
</organism>
<keyword evidence="1" id="KW-1133">Transmembrane helix</keyword>
<accession>A0A7G7MIV6</accession>
<name>A0A7G7MIV6_9PSEU</name>
<dbReference type="AlphaFoldDB" id="A0A7G7MIV6"/>
<evidence type="ECO:0000313" key="2">
    <source>
        <dbReference type="EMBL" id="QNG52717.1"/>
    </source>
</evidence>
<evidence type="ECO:0000256" key="1">
    <source>
        <dbReference type="SAM" id="Phobius"/>
    </source>
</evidence>
<evidence type="ECO:0000313" key="3">
    <source>
        <dbReference type="Proteomes" id="UP000515728"/>
    </source>
</evidence>
<proteinExistence type="predicted"/>
<feature type="transmembrane region" description="Helical" evidence="1">
    <location>
        <begin position="6"/>
        <end position="27"/>
    </location>
</feature>
<keyword evidence="1" id="KW-0812">Transmembrane</keyword>
<protein>
    <submittedName>
        <fullName evidence="2">Uncharacterized protein</fullName>
    </submittedName>
</protein>
<keyword evidence="3" id="KW-1185">Reference proteome</keyword>
<dbReference type="KEGG" id="ppel:H6H00_01180"/>
<gene>
    <name evidence="2" type="ORF">H6H00_01180</name>
</gene>
<keyword evidence="1" id="KW-0472">Membrane</keyword>
<dbReference type="RefSeq" id="WP_185719546.1">
    <property type="nucleotide sequence ID" value="NZ_BAAAWI010000001.1"/>
</dbReference>
<dbReference type="PROSITE" id="PS51257">
    <property type="entry name" value="PROKAR_LIPOPROTEIN"/>
    <property type="match status" value="1"/>
</dbReference>
<dbReference type="Proteomes" id="UP000515728">
    <property type="component" value="Chromosome"/>
</dbReference>
<dbReference type="EMBL" id="CP060131">
    <property type="protein sequence ID" value="QNG52717.1"/>
    <property type="molecule type" value="Genomic_DNA"/>
</dbReference>
<sequence length="47" mass="4831">MTVRTGGWLVGALAGFALVAGCAVALARSPLLHERTPADLDRRGPSV</sequence>